<dbReference type="Pfam" id="PF25539">
    <property type="entry name" value="Bestrophin_2"/>
    <property type="match status" value="2"/>
</dbReference>
<dbReference type="GO" id="GO:0005254">
    <property type="term" value="F:chloride channel activity"/>
    <property type="evidence" value="ECO:0007669"/>
    <property type="project" value="InterPro"/>
</dbReference>
<feature type="compositionally biased region" description="Basic residues" evidence="7">
    <location>
        <begin position="711"/>
        <end position="720"/>
    </location>
</feature>
<accession>A0A8J5XT59</accession>
<dbReference type="InterPro" id="IPR044669">
    <property type="entry name" value="YneE/VCCN1/2-like"/>
</dbReference>
<feature type="region of interest" description="Disordered" evidence="7">
    <location>
        <begin position="657"/>
        <end position="676"/>
    </location>
</feature>
<dbReference type="GO" id="GO:0016020">
    <property type="term" value="C:membrane"/>
    <property type="evidence" value="ECO:0007669"/>
    <property type="project" value="UniProtKB-SubCell"/>
</dbReference>
<feature type="region of interest" description="Disordered" evidence="7">
    <location>
        <begin position="695"/>
        <end position="720"/>
    </location>
</feature>
<dbReference type="OrthoDB" id="1368at2759"/>
<evidence type="ECO:0000256" key="8">
    <source>
        <dbReference type="SAM" id="Phobius"/>
    </source>
</evidence>
<dbReference type="PANTHER" id="PTHR33281">
    <property type="entry name" value="UPF0187 PROTEIN YNEE"/>
    <property type="match status" value="1"/>
</dbReference>
<evidence type="ECO:0000313" key="10">
    <source>
        <dbReference type="Proteomes" id="UP000751190"/>
    </source>
</evidence>
<gene>
    <name evidence="9" type="ORF">KFE25_013564</name>
</gene>
<feature type="region of interest" description="Disordered" evidence="7">
    <location>
        <begin position="285"/>
        <end position="308"/>
    </location>
</feature>
<evidence type="ECO:0000256" key="7">
    <source>
        <dbReference type="SAM" id="MobiDB-lite"/>
    </source>
</evidence>
<keyword evidence="2" id="KW-0813">Transport</keyword>
<organism evidence="9 10">
    <name type="scientific">Diacronema lutheri</name>
    <name type="common">Unicellular marine alga</name>
    <name type="synonym">Monochrysis lutheri</name>
    <dbReference type="NCBI Taxonomy" id="2081491"/>
    <lineage>
        <taxon>Eukaryota</taxon>
        <taxon>Haptista</taxon>
        <taxon>Haptophyta</taxon>
        <taxon>Pavlovophyceae</taxon>
        <taxon>Pavlovales</taxon>
        <taxon>Pavlovaceae</taxon>
        <taxon>Diacronema</taxon>
    </lineage>
</organism>
<name>A0A8J5XT59_DIALT</name>
<evidence type="ECO:0000256" key="4">
    <source>
        <dbReference type="ARBA" id="ARBA00022989"/>
    </source>
</evidence>
<dbReference type="PANTHER" id="PTHR33281:SF20">
    <property type="match status" value="1"/>
</dbReference>
<feature type="region of interest" description="Disordered" evidence="7">
    <location>
        <begin position="169"/>
        <end position="192"/>
    </location>
</feature>
<evidence type="ECO:0000256" key="2">
    <source>
        <dbReference type="ARBA" id="ARBA00022448"/>
    </source>
</evidence>
<feature type="region of interest" description="Disordered" evidence="7">
    <location>
        <begin position="407"/>
        <end position="448"/>
    </location>
</feature>
<dbReference type="EMBL" id="JAGTXO010000004">
    <property type="protein sequence ID" value="KAG8468481.1"/>
    <property type="molecule type" value="Genomic_DNA"/>
</dbReference>
<evidence type="ECO:0000256" key="5">
    <source>
        <dbReference type="ARBA" id="ARBA00023065"/>
    </source>
</evidence>
<keyword evidence="10" id="KW-1185">Reference proteome</keyword>
<dbReference type="AlphaFoldDB" id="A0A8J5XT59"/>
<sequence length="720" mass="77827">MIFYSSSEASMWRIFCIWYGSVLPRTIPSSVCYALMAFAYEWSGVAGDDSALIVNPYALQVLGTVLGWILVQRSNLAYNRWWEARSAIESMQARWAHTALQITHFEQASTLIDAPYFRARIVHLFSVLHAVSMADLRMDWRFVEPTQTVLSKCPYGLAYGTDGELQLAPARDAASSPTRASSSRTQSPSPAACGTAARNGFCRALACGAKANERAPRGIECSDSRERSAVALSAARTADGVHEPKQSSRLPVGVRVGCGAGCDAPPLPAASERLALDAASVAAPASAPDAGAPELRDGCGTRPWNASERARTRRQAVLQLATAQRLDASSVPLSERHSVTPTRLAPTAPTRLAPTAPTRLAPTAAASTEADVHDRTHERARARCAVASVACGVSMAAIEPCASSLSDLPPLPETPKARAVAARPVARDRRRSAGVPTTSMREAQEESGLSPARFALTAMLYVFHPAAFREQALSNAFAVIGGLSVAERRALASTHSRDRPFLVQSWIVSLMVERVEQGGLPVGAPLLARTYQLLSDGHDQLSHAAKVAQTPFPFPWVQIISLLLHVFNLLSPLFVAAMINRLTESGITSLVVVSAMTFFVTLGYSSLNQVARELEEPYGHGPNHLPLVMLHQAFNERLIHLLHFDAQRAVPDDPLLGHGTGALPDAEKQRRRNAFGAQTARALARRTLDTVELGKQQRDMLRAKSSSIMPHRNRTFVKTT</sequence>
<comment type="subcellular location">
    <subcellularLocation>
        <location evidence="1">Membrane</location>
        <topology evidence="1">Multi-pass membrane protein</topology>
    </subcellularLocation>
</comment>
<keyword evidence="3 8" id="KW-0812">Transmembrane</keyword>
<feature type="region of interest" description="Disordered" evidence="7">
    <location>
        <begin position="329"/>
        <end position="355"/>
    </location>
</feature>
<evidence type="ECO:0000256" key="3">
    <source>
        <dbReference type="ARBA" id="ARBA00022692"/>
    </source>
</evidence>
<evidence type="ECO:0000313" key="9">
    <source>
        <dbReference type="EMBL" id="KAG8468481.1"/>
    </source>
</evidence>
<feature type="compositionally biased region" description="Low complexity" evidence="7">
    <location>
        <begin position="340"/>
        <end position="355"/>
    </location>
</feature>
<feature type="transmembrane region" description="Helical" evidence="8">
    <location>
        <begin position="585"/>
        <end position="604"/>
    </location>
</feature>
<feature type="transmembrane region" description="Helical" evidence="8">
    <location>
        <begin position="556"/>
        <end position="579"/>
    </location>
</feature>
<reference evidence="9" key="1">
    <citation type="submission" date="2021-05" db="EMBL/GenBank/DDBJ databases">
        <title>The genome of the haptophyte Pavlova lutheri (Diacronema luteri, Pavlovales) - a model for lipid biosynthesis in eukaryotic algae.</title>
        <authorList>
            <person name="Hulatt C.J."/>
            <person name="Posewitz M.C."/>
        </authorList>
    </citation>
    <scope>NUCLEOTIDE SEQUENCE</scope>
    <source>
        <strain evidence="9">NIVA-4/92</strain>
    </source>
</reference>
<keyword evidence="5" id="KW-0406">Ion transport</keyword>
<comment type="caution">
    <text evidence="9">The sequence shown here is derived from an EMBL/GenBank/DDBJ whole genome shotgun (WGS) entry which is preliminary data.</text>
</comment>
<keyword evidence="4 8" id="KW-1133">Transmembrane helix</keyword>
<protein>
    <submittedName>
        <fullName evidence="9">Uncharacterized protein</fullName>
    </submittedName>
</protein>
<proteinExistence type="predicted"/>
<evidence type="ECO:0000256" key="1">
    <source>
        <dbReference type="ARBA" id="ARBA00004141"/>
    </source>
</evidence>
<dbReference type="Proteomes" id="UP000751190">
    <property type="component" value="Unassembled WGS sequence"/>
</dbReference>
<evidence type="ECO:0000256" key="6">
    <source>
        <dbReference type="ARBA" id="ARBA00023136"/>
    </source>
</evidence>
<keyword evidence="6 8" id="KW-0472">Membrane</keyword>